<protein>
    <submittedName>
        <fullName evidence="3">NAD-dependent epimerase/dehydratase family protein</fullName>
    </submittedName>
</protein>
<feature type="region of interest" description="Disordered" evidence="1">
    <location>
        <begin position="341"/>
        <end position="380"/>
    </location>
</feature>
<proteinExistence type="predicted"/>
<gene>
    <name evidence="3" type="ORF">ACIQFM_22460</name>
</gene>
<evidence type="ECO:0000313" key="4">
    <source>
        <dbReference type="Proteomes" id="UP001617907"/>
    </source>
</evidence>
<dbReference type="InterPro" id="IPR036291">
    <property type="entry name" value="NAD(P)-bd_dom_sf"/>
</dbReference>
<sequence>MSAPAPARVLVTGGSGFLGTEICRQLTARGTETVSLSRRPGAALTRLGVLQVHGDLTDPAAVDRALAGCDAVVHNAALAGAGGPAAPYWRTNVDGTRTVLDRCRRHGVRTLVHTSTASVVFRPGGLENADERLPRPRRYLAAYPHTKAVAEALVLDAHGSGGLATLALRPHLVWGPGDPHFLPALTRAVRRGRLVMPGDGANLVDTTHVRTAAHAHLLALDRLHRGCPVGGRAYFVAQGEPLPLRDTVGLLLAAAGVRATWRPVPAPLAHAAAAARETADRLRGATGTHGLSRFLVAELVHPHWFDLTAARTGLGFTPPLGFADGIREAFEAAGRPAAGAGTLARLLPAPSSPPGPAGPEPPPAPAHPAVPGTEKGTARP</sequence>
<feature type="domain" description="3-beta hydroxysteroid dehydrogenase/isomerase" evidence="2">
    <location>
        <begin position="10"/>
        <end position="258"/>
    </location>
</feature>
<reference evidence="3 4" key="1">
    <citation type="submission" date="2024-10" db="EMBL/GenBank/DDBJ databases">
        <title>The Natural Products Discovery Center: Release of the First 8490 Sequenced Strains for Exploring Actinobacteria Biosynthetic Diversity.</title>
        <authorList>
            <person name="Kalkreuter E."/>
            <person name="Kautsar S.A."/>
            <person name="Yang D."/>
            <person name="Bader C.D."/>
            <person name="Teijaro C.N."/>
            <person name="Fluegel L."/>
            <person name="Davis C.M."/>
            <person name="Simpson J.R."/>
            <person name="Lauterbach L."/>
            <person name="Steele A.D."/>
            <person name="Gui C."/>
            <person name="Meng S."/>
            <person name="Li G."/>
            <person name="Viehrig K."/>
            <person name="Ye F."/>
            <person name="Su P."/>
            <person name="Kiefer A.F."/>
            <person name="Nichols A."/>
            <person name="Cepeda A.J."/>
            <person name="Yan W."/>
            <person name="Fan B."/>
            <person name="Jiang Y."/>
            <person name="Adhikari A."/>
            <person name="Zheng C.-J."/>
            <person name="Schuster L."/>
            <person name="Cowan T.M."/>
            <person name="Smanski M.J."/>
            <person name="Chevrette M.G."/>
            <person name="De Carvalho L.P.S."/>
            <person name="Shen B."/>
        </authorList>
    </citation>
    <scope>NUCLEOTIDE SEQUENCE [LARGE SCALE GENOMIC DNA]</scope>
    <source>
        <strain evidence="3 4">NPDC093086</strain>
    </source>
</reference>
<dbReference type="PANTHER" id="PTHR48079">
    <property type="entry name" value="PROTEIN YEEZ"/>
    <property type="match status" value="1"/>
</dbReference>
<dbReference type="SUPFAM" id="SSF51735">
    <property type="entry name" value="NAD(P)-binding Rossmann-fold domains"/>
    <property type="match status" value="1"/>
</dbReference>
<dbReference type="RefSeq" id="WP_350890481.1">
    <property type="nucleotide sequence ID" value="NZ_JBEOTR010000008.1"/>
</dbReference>
<dbReference type="Pfam" id="PF01073">
    <property type="entry name" value="3Beta_HSD"/>
    <property type="match status" value="1"/>
</dbReference>
<dbReference type="InterPro" id="IPR002225">
    <property type="entry name" value="3Beta_OHSteriod_DH/Estase"/>
</dbReference>
<evidence type="ECO:0000256" key="1">
    <source>
        <dbReference type="SAM" id="MobiDB-lite"/>
    </source>
</evidence>
<comment type="caution">
    <text evidence="3">The sequence shown here is derived from an EMBL/GenBank/DDBJ whole genome shotgun (WGS) entry which is preliminary data.</text>
</comment>
<dbReference type="Proteomes" id="UP001617907">
    <property type="component" value="Unassembled WGS sequence"/>
</dbReference>
<evidence type="ECO:0000259" key="2">
    <source>
        <dbReference type="Pfam" id="PF01073"/>
    </source>
</evidence>
<keyword evidence="4" id="KW-1185">Reference proteome</keyword>
<dbReference type="InterPro" id="IPR051783">
    <property type="entry name" value="NAD(P)-dependent_oxidoreduct"/>
</dbReference>
<organism evidence="3 4">
    <name type="scientific">Streptomyces ardesiacus</name>
    <dbReference type="NCBI Taxonomy" id="285564"/>
    <lineage>
        <taxon>Bacteria</taxon>
        <taxon>Bacillati</taxon>
        <taxon>Actinomycetota</taxon>
        <taxon>Actinomycetes</taxon>
        <taxon>Kitasatosporales</taxon>
        <taxon>Streptomycetaceae</taxon>
        <taxon>Streptomyces</taxon>
    </lineage>
</organism>
<dbReference type="Gene3D" id="3.40.50.720">
    <property type="entry name" value="NAD(P)-binding Rossmann-like Domain"/>
    <property type="match status" value="1"/>
</dbReference>
<evidence type="ECO:0000313" key="3">
    <source>
        <dbReference type="EMBL" id="MFJ6039010.1"/>
    </source>
</evidence>
<name>A0ABW8HE24_9ACTN</name>
<feature type="compositionally biased region" description="Pro residues" evidence="1">
    <location>
        <begin position="350"/>
        <end position="368"/>
    </location>
</feature>
<dbReference type="EMBL" id="JBIVPC010000012">
    <property type="protein sequence ID" value="MFJ6039010.1"/>
    <property type="molecule type" value="Genomic_DNA"/>
</dbReference>
<dbReference type="PANTHER" id="PTHR48079:SF6">
    <property type="entry name" value="NAD(P)-BINDING DOMAIN-CONTAINING PROTEIN-RELATED"/>
    <property type="match status" value="1"/>
</dbReference>
<accession>A0ABW8HE24</accession>